<keyword evidence="6" id="KW-0325">Glycoprotein</keyword>
<dbReference type="GO" id="GO:0005912">
    <property type="term" value="C:adherens junction"/>
    <property type="evidence" value="ECO:0007669"/>
    <property type="project" value="TreeGrafter"/>
</dbReference>
<feature type="domain" description="Ig-like" evidence="10">
    <location>
        <begin position="233"/>
        <end position="332"/>
    </location>
</feature>
<evidence type="ECO:0000256" key="5">
    <source>
        <dbReference type="ARBA" id="ARBA00023157"/>
    </source>
</evidence>
<dbReference type="GO" id="GO:0007157">
    <property type="term" value="P:heterophilic cell-cell adhesion via plasma membrane cell adhesion molecules"/>
    <property type="evidence" value="ECO:0007669"/>
    <property type="project" value="TreeGrafter"/>
</dbReference>
<evidence type="ECO:0000256" key="3">
    <source>
        <dbReference type="ARBA" id="ARBA00022737"/>
    </source>
</evidence>
<dbReference type="PANTHER" id="PTHR23277:SF108">
    <property type="entry name" value="FASCICLIN-3"/>
    <property type="match status" value="1"/>
</dbReference>
<dbReference type="EMBL" id="MRZV01000034">
    <property type="protein sequence ID" value="PIK61351.1"/>
    <property type="molecule type" value="Genomic_DNA"/>
</dbReference>
<protein>
    <recommendedName>
        <fullName evidence="10">Ig-like domain-containing protein</fullName>
    </recommendedName>
</protein>
<dbReference type="SMART" id="SM00409">
    <property type="entry name" value="IG"/>
    <property type="match status" value="3"/>
</dbReference>
<feature type="region of interest" description="Disordered" evidence="7">
    <location>
        <begin position="495"/>
        <end position="542"/>
    </location>
</feature>
<evidence type="ECO:0000256" key="9">
    <source>
        <dbReference type="SAM" id="SignalP"/>
    </source>
</evidence>
<evidence type="ECO:0000259" key="10">
    <source>
        <dbReference type="PROSITE" id="PS50835"/>
    </source>
</evidence>
<keyword evidence="12" id="KW-1185">Reference proteome</keyword>
<keyword evidence="8" id="KW-0812">Transmembrane</keyword>
<dbReference type="InterPro" id="IPR003599">
    <property type="entry name" value="Ig_sub"/>
</dbReference>
<feature type="chain" id="PRO_5013829428" description="Ig-like domain-containing protein" evidence="9">
    <location>
        <begin position="28"/>
        <end position="542"/>
    </location>
</feature>
<proteinExistence type="predicted"/>
<comment type="subcellular location">
    <subcellularLocation>
        <location evidence="1">Membrane</location>
    </subcellularLocation>
</comment>
<dbReference type="InterPro" id="IPR007110">
    <property type="entry name" value="Ig-like_dom"/>
</dbReference>
<dbReference type="InterPro" id="IPR013151">
    <property type="entry name" value="Immunoglobulin_dom"/>
</dbReference>
<gene>
    <name evidence="11" type="ORF">BSL78_01709</name>
</gene>
<dbReference type="GO" id="GO:0007156">
    <property type="term" value="P:homophilic cell adhesion via plasma membrane adhesion molecules"/>
    <property type="evidence" value="ECO:0007669"/>
    <property type="project" value="TreeGrafter"/>
</dbReference>
<dbReference type="OrthoDB" id="547680at2759"/>
<dbReference type="STRING" id="307972.A0A2G8LM65"/>
<evidence type="ECO:0000256" key="1">
    <source>
        <dbReference type="ARBA" id="ARBA00004370"/>
    </source>
</evidence>
<keyword evidence="5" id="KW-1015">Disulfide bond</keyword>
<dbReference type="InterPro" id="IPR036179">
    <property type="entry name" value="Ig-like_dom_sf"/>
</dbReference>
<keyword evidence="2 9" id="KW-0732">Signal</keyword>
<reference evidence="11 12" key="1">
    <citation type="journal article" date="2017" name="PLoS Biol.">
        <title>The sea cucumber genome provides insights into morphological evolution and visceral regeneration.</title>
        <authorList>
            <person name="Zhang X."/>
            <person name="Sun L."/>
            <person name="Yuan J."/>
            <person name="Sun Y."/>
            <person name="Gao Y."/>
            <person name="Zhang L."/>
            <person name="Li S."/>
            <person name="Dai H."/>
            <person name="Hamel J.F."/>
            <person name="Liu C."/>
            <person name="Yu Y."/>
            <person name="Liu S."/>
            <person name="Lin W."/>
            <person name="Guo K."/>
            <person name="Jin S."/>
            <person name="Xu P."/>
            <person name="Storey K.B."/>
            <person name="Huan P."/>
            <person name="Zhang T."/>
            <person name="Zhou Y."/>
            <person name="Zhang J."/>
            <person name="Lin C."/>
            <person name="Li X."/>
            <person name="Xing L."/>
            <person name="Huo D."/>
            <person name="Sun M."/>
            <person name="Wang L."/>
            <person name="Mercier A."/>
            <person name="Li F."/>
            <person name="Yang H."/>
            <person name="Xiang J."/>
        </authorList>
    </citation>
    <scope>NUCLEOTIDE SEQUENCE [LARGE SCALE GENOMIC DNA]</scope>
    <source>
        <strain evidence="11">Shaxun</strain>
        <tissue evidence="11">Muscle</tissue>
    </source>
</reference>
<dbReference type="Proteomes" id="UP000230750">
    <property type="component" value="Unassembled WGS sequence"/>
</dbReference>
<comment type="caution">
    <text evidence="11">The sequence shown here is derived from an EMBL/GenBank/DDBJ whole genome shotgun (WGS) entry which is preliminary data.</text>
</comment>
<dbReference type="Pfam" id="PF00047">
    <property type="entry name" value="ig"/>
    <property type="match status" value="1"/>
</dbReference>
<evidence type="ECO:0000256" key="2">
    <source>
        <dbReference type="ARBA" id="ARBA00022729"/>
    </source>
</evidence>
<evidence type="ECO:0000256" key="6">
    <source>
        <dbReference type="ARBA" id="ARBA00023180"/>
    </source>
</evidence>
<feature type="domain" description="Ig-like" evidence="10">
    <location>
        <begin position="31"/>
        <end position="127"/>
    </location>
</feature>
<dbReference type="SUPFAM" id="SSF48726">
    <property type="entry name" value="Immunoglobulin"/>
    <property type="match status" value="2"/>
</dbReference>
<dbReference type="PROSITE" id="PS50835">
    <property type="entry name" value="IG_LIKE"/>
    <property type="match status" value="2"/>
</dbReference>
<feature type="transmembrane region" description="Helical" evidence="8">
    <location>
        <begin position="342"/>
        <end position="362"/>
    </location>
</feature>
<evidence type="ECO:0000256" key="4">
    <source>
        <dbReference type="ARBA" id="ARBA00023136"/>
    </source>
</evidence>
<dbReference type="InterPro" id="IPR051427">
    <property type="entry name" value="Nectin/Nectin-like"/>
</dbReference>
<keyword evidence="3" id="KW-0677">Repeat</keyword>
<evidence type="ECO:0000313" key="11">
    <source>
        <dbReference type="EMBL" id="PIK61351.1"/>
    </source>
</evidence>
<feature type="signal peptide" evidence="9">
    <location>
        <begin position="1"/>
        <end position="27"/>
    </location>
</feature>
<dbReference type="Gene3D" id="2.60.40.10">
    <property type="entry name" value="Immunoglobulins"/>
    <property type="match status" value="2"/>
</dbReference>
<feature type="compositionally biased region" description="Basic and acidic residues" evidence="7">
    <location>
        <begin position="495"/>
        <end position="522"/>
    </location>
</feature>
<evidence type="ECO:0000256" key="7">
    <source>
        <dbReference type="SAM" id="MobiDB-lite"/>
    </source>
</evidence>
<name>A0A2G8LM65_STIJA</name>
<evidence type="ECO:0000256" key="8">
    <source>
        <dbReference type="SAM" id="Phobius"/>
    </source>
</evidence>
<dbReference type="AlphaFoldDB" id="A0A2G8LM65"/>
<accession>A0A2G8LM65</accession>
<evidence type="ECO:0000313" key="12">
    <source>
        <dbReference type="Proteomes" id="UP000230750"/>
    </source>
</evidence>
<sequence>MHRTVIEMSFLLQLLGCVILILGVADGQNVPVIETHTVLKGEPLSLNCPLTITMDWLVWKRDGNVISYYSEGSTTDKGNNSVTVDVQRSISTLELNNIGFTDAGNYSCTQYELSLSTESKKREWRVQVQGQLAVTLNATSTVEGESISATCCVEYASYSKYDNVGYFWSVNEDPLTVVSTTQERIERNENRRNACNSVMFRSLSIYNAKMLVCRTSSFPNHFSTAVLNVQYKPVVHKLPRADELYVKIGKEIKIICNVNGNPNPNVSLEEKLSNETWQTSRMKPSRVIQESVTTKFGVTFSWRVKEESLVFYRCMAENFLGTSYSDETEVISYRGIWSRGRFFITAAVLLTICVAAATIFWIKTMRKSGVELNDGDYETEAGDSQIADVSNSYMAVEDSKLYATDEFPSPSTVSGKNIKQLKVASDDKEKYDGCIAKDNEQDKEIYEIDDLFTVCSESVKDMSGKSKTCLPGNEKDVAGKIYDLVEASVTEISEKSDNANENTDHAYDRIEKSEKEKTENISKKGARRKNYDKLNTLRLQTK</sequence>
<dbReference type="GO" id="GO:0016020">
    <property type="term" value="C:membrane"/>
    <property type="evidence" value="ECO:0007669"/>
    <property type="project" value="UniProtKB-SubCell"/>
</dbReference>
<organism evidence="11 12">
    <name type="scientific">Stichopus japonicus</name>
    <name type="common">Sea cucumber</name>
    <dbReference type="NCBI Taxonomy" id="307972"/>
    <lineage>
        <taxon>Eukaryota</taxon>
        <taxon>Metazoa</taxon>
        <taxon>Echinodermata</taxon>
        <taxon>Eleutherozoa</taxon>
        <taxon>Echinozoa</taxon>
        <taxon>Holothuroidea</taxon>
        <taxon>Aspidochirotacea</taxon>
        <taxon>Aspidochirotida</taxon>
        <taxon>Stichopodidae</taxon>
        <taxon>Apostichopus</taxon>
    </lineage>
</organism>
<dbReference type="PANTHER" id="PTHR23277">
    <property type="entry name" value="NECTIN-RELATED"/>
    <property type="match status" value="1"/>
</dbReference>
<keyword evidence="4 8" id="KW-0472">Membrane</keyword>
<dbReference type="InterPro" id="IPR013783">
    <property type="entry name" value="Ig-like_fold"/>
</dbReference>
<keyword evidence="8" id="KW-1133">Transmembrane helix</keyword>